<evidence type="ECO:0000313" key="2">
    <source>
        <dbReference type="Proteomes" id="UP000237749"/>
    </source>
</evidence>
<dbReference type="Proteomes" id="UP000237749">
    <property type="component" value="Unassembled WGS sequence"/>
</dbReference>
<proteinExistence type="predicted"/>
<name>A0A2S6HTT4_9FIRM</name>
<dbReference type="EMBL" id="PTJA01000004">
    <property type="protein sequence ID" value="PPK81206.1"/>
    <property type="molecule type" value="Genomic_DNA"/>
</dbReference>
<dbReference type="OrthoDB" id="7051144at2"/>
<sequence>MPYELGGRADKSGNKFEIKWVVYQMLRVLEEKLDYVVLEALGDDEEGIDVWIGNRNGCREGQQCKGRNGSKEYWDFGTTNARNIFTNWKFQLDRDKSNLVALVSPLSFTLLEDLIERAKNTNNNPKDFYNSQILNSSKELSNFFKNFCKVMNIDTEQELGLIKCIEYLKRITYRQFPDSELKEIILSKINYLFVGNEEDIYDTFIAWIVDGNILGKQINHSVLYAFLKEKDIKLKNLAMDSHIIPRLLELNKEYRSVFIPINHELMKRNEFSICRDAIDLGNSLIIHGKAGRGKSGCTEDIIDYCLERSIRYLAIKLDKRIPNGNAQKWGWDLGLPASIVHCIHSVSKNERAVIILDQLDALRWTQAHSRDALLVCTQIINQVEQLNFERKYKISIVFVCRTYDLENDNNIRALFKKEDKKSENINWNKIQVHELSEDIVKLIIGKRYESLTGKLKEILRNPSNLYIWHQLDPRKEYNECSTANHLVSEWWIQLSVKCFEMGISETDINETKEILVMWCDNLGRICIPLNILKVNKSCLEFLSSNGFLVIQDSKVSFAHQSILDCFLTEKMFMRYYAGEDIVEIIGNKEKQTPGRRYQVQMLMQNLIEFDSQDFLNAGQTILTSDKIRYSIKFVFYEVLNQLDILDENIKNFIIKNCEDGIYSKHIINNVIYSKPLFIKLLRDCGILDKWLDTSEKKDIVFNLLFSIRPEYEIKDVLLIEKHAFLSEKDDNKFSRCFLHDINQDTDEMFELRMKFYHKYPQMADAYLDFKSMLKNCEMRTIRLFAFLLENKIKSKGKSIYRYEEEFLQEGSEILIKNSIDVVNLLLPNIPMENDKISSFSDWSGRCFHKRGLERTCIQIIKKANAALIDLNPEVFLECYKEYMGIGNNLFNEIILDALYRLPEVYSDVVIQYLCKDLNNNIFDKTSGNGDELLLVKLVLGKHSQSCRQNVFEVLEETVINYVSPKAKDLYQRRINCNKENNGYVVYWSFWGDLQKEILEVLPNNRLSNKAKDLIRILKRKFSSESTLYKYTDGHSGWVSSPIGGKRLNDKKWLEILTNKKINHKKHSHWKEVQGGFIESSIEEFSRSFNNVASEEPERMIKLVLSHSEEIPDVYIDSLISGVAYSKQLDKVPLKLLETMILSYPCDYTSFRANYICTIIEKRADDRWSQEILDIIKKIAVNHKNPEIDKPNVTNSEDKEMHSFEMLQSNALNCVRGQTAQAIANLLWKDDTLFDQFKNTIEKLASDENPAVKYSSLFSLWPVYNIDRDWASAKILNLYEQDYRLAGFYDSKNMFFLLYPQYRERVLKIIKECYDSEDKELTKTGAYSLAEMFILKDEFVDEMNHVDSMSKIQAEAVLHMAVIYFNKDGYNSLAKDIIRNFKTSALDLEMPISRLFYDNLIDLTRDKEFLIDIMSSGLSRRAVYSFVHYLEEESKSVVDYKDIIMSMSYHLLQNEYDKDEGIWEIEDEISKLVIGLYDETCGSYQPELKNIAKECLDLWDLMFEKQIGPVRKLSQEMMDR</sequence>
<keyword evidence="2" id="KW-1185">Reference proteome</keyword>
<evidence type="ECO:0008006" key="3">
    <source>
        <dbReference type="Google" id="ProtNLM"/>
    </source>
</evidence>
<reference evidence="1 2" key="1">
    <citation type="submission" date="2018-02" db="EMBL/GenBank/DDBJ databases">
        <title>Genomic Encyclopedia of Archaeal and Bacterial Type Strains, Phase II (KMG-II): from individual species to whole genera.</title>
        <authorList>
            <person name="Goeker M."/>
        </authorList>
    </citation>
    <scope>NUCLEOTIDE SEQUENCE [LARGE SCALE GENOMIC DNA]</scope>
    <source>
        <strain evidence="1 2">DSM 3808</strain>
    </source>
</reference>
<gene>
    <name evidence="1" type="ORF">BXY41_1043</name>
</gene>
<organism evidence="1 2">
    <name type="scientific">Lacrimispora xylanisolvens</name>
    <dbReference type="NCBI Taxonomy" id="384636"/>
    <lineage>
        <taxon>Bacteria</taxon>
        <taxon>Bacillati</taxon>
        <taxon>Bacillota</taxon>
        <taxon>Clostridia</taxon>
        <taxon>Lachnospirales</taxon>
        <taxon>Lachnospiraceae</taxon>
        <taxon>Lacrimispora</taxon>
    </lineage>
</organism>
<evidence type="ECO:0000313" key="1">
    <source>
        <dbReference type="EMBL" id="PPK81206.1"/>
    </source>
</evidence>
<protein>
    <recommendedName>
        <fullName evidence="3">ATPase family protein associated with various cellular activities (AAA)</fullName>
    </recommendedName>
</protein>
<dbReference type="RefSeq" id="WP_104436320.1">
    <property type="nucleotide sequence ID" value="NZ_PTJA01000004.1"/>
</dbReference>
<comment type="caution">
    <text evidence="1">The sequence shown here is derived from an EMBL/GenBank/DDBJ whole genome shotgun (WGS) entry which is preliminary data.</text>
</comment>
<accession>A0A2S6HTT4</accession>